<dbReference type="AlphaFoldDB" id="A0A1S1LZH5"/>
<protein>
    <submittedName>
        <fullName evidence="1">Uncharacterized protein</fullName>
    </submittedName>
</protein>
<comment type="caution">
    <text evidence="1">The sequence shown here is derived from an EMBL/GenBank/DDBJ whole genome shotgun (WGS) entry which is preliminary data.</text>
</comment>
<organism evidence="1 2">
    <name type="scientific">Mycobacteroides chelonae</name>
    <name type="common">Mycobacterium chelonae</name>
    <dbReference type="NCBI Taxonomy" id="1774"/>
    <lineage>
        <taxon>Bacteria</taxon>
        <taxon>Bacillati</taxon>
        <taxon>Actinomycetota</taxon>
        <taxon>Actinomycetes</taxon>
        <taxon>Mycobacteriales</taxon>
        <taxon>Mycobacteriaceae</taxon>
        <taxon>Mycobacteroides</taxon>
    </lineage>
</organism>
<accession>A0A1S1LZH5</accession>
<feature type="non-terminal residue" evidence="1">
    <location>
        <position position="1"/>
    </location>
</feature>
<sequence length="317" mass="33920">ELEAGIRRAVQDGDAADATLTHAVNLADGDEKPASLPMSMTGILGVLDANQGRIMSPRENQEVAFLEVFGRAPTTPADWHTAAMLDPHNYDPKYKGTESDIKVARIESQPGKGQVQINAFIPGEKVWNFGKDRGDNRGFDRNASPEHSRVSMLVDYDNGVVIHRQNPSVNADTGAVAVGTNPDISIKQKDDTLNIQYESADGFLPGGLFSGQASMHTVKGDIALMPTDSGIKLGGSITNFPALEIYHGQETLLRYMPSLGDNEMGPLLQLPMTHNEGDTSLVTQFHAPTVAGRGEVFLPSPGTQLGPVTKIPTVPVG</sequence>
<proteinExistence type="predicted"/>
<dbReference type="Proteomes" id="UP000179441">
    <property type="component" value="Unassembled WGS sequence"/>
</dbReference>
<keyword evidence="2" id="KW-1185">Reference proteome</keyword>
<gene>
    <name evidence="1" type="ORF">BKG84_26495</name>
</gene>
<evidence type="ECO:0000313" key="1">
    <source>
        <dbReference type="EMBL" id="OHU75817.1"/>
    </source>
</evidence>
<evidence type="ECO:0000313" key="2">
    <source>
        <dbReference type="Proteomes" id="UP000179441"/>
    </source>
</evidence>
<name>A0A1S1LZH5_MYCCH</name>
<reference evidence="1 2" key="1">
    <citation type="submission" date="2016-10" db="EMBL/GenBank/DDBJ databases">
        <title>Evaluation of Human, Veterinary and Environmental Mycobacterium chelonae Isolates by Core Genome Phylogenomic Analysis, Targeted Gene Comparison, and Anti-microbial Susceptibility Patterns: A Tale of Mistaken Identities.</title>
        <authorList>
            <person name="Fogelson S.B."/>
            <person name="Camus A.C."/>
            <person name="Lorenz W."/>
            <person name="Vasireddy R."/>
            <person name="Vasireddy S."/>
            <person name="Smith T."/>
            <person name="Brown-Elliott B.A."/>
            <person name="Wallace R.J.Jr."/>
            <person name="Hasan N.A."/>
            <person name="Reischl U."/>
            <person name="Sanchez S."/>
        </authorList>
    </citation>
    <scope>NUCLEOTIDE SEQUENCE [LARGE SCALE GENOMIC DNA]</scope>
    <source>
        <strain evidence="1 2">15518</strain>
    </source>
</reference>
<dbReference type="EMBL" id="MLIS01000099">
    <property type="protein sequence ID" value="OHU75817.1"/>
    <property type="molecule type" value="Genomic_DNA"/>
</dbReference>
<dbReference type="RefSeq" id="WP_070952928.1">
    <property type="nucleotide sequence ID" value="NZ_MLIS01000099.1"/>
</dbReference>